<dbReference type="InterPro" id="IPR003617">
    <property type="entry name" value="TFIIS/CRSP70_N_sub"/>
</dbReference>
<dbReference type="FunFam" id="1.25.40.10:FF:000381">
    <property type="entry name" value="Pentatricopeptide repeat-containing protein"/>
    <property type="match status" value="1"/>
</dbReference>
<evidence type="ECO:0000256" key="4">
    <source>
        <dbReference type="PROSITE-ProRule" id="PRU00649"/>
    </source>
</evidence>
<keyword evidence="8" id="KW-0732">Signal</keyword>
<dbReference type="GO" id="GO:0003723">
    <property type="term" value="F:RNA binding"/>
    <property type="evidence" value="ECO:0007669"/>
    <property type="project" value="InterPro"/>
</dbReference>
<dbReference type="Gene3D" id="1.25.40.10">
    <property type="entry name" value="Tetratricopeptide repeat domain"/>
    <property type="match status" value="5"/>
</dbReference>
<dbReference type="Pfam" id="PF20431">
    <property type="entry name" value="E_motif"/>
    <property type="match status" value="1"/>
</dbReference>
<dbReference type="Pfam" id="PF13041">
    <property type="entry name" value="PPR_2"/>
    <property type="match status" value="3"/>
</dbReference>
<protein>
    <recommendedName>
        <fullName evidence="9">TFIIS N-terminal domain-containing protein</fullName>
    </recommendedName>
</protein>
<feature type="region of interest" description="Disordered" evidence="7">
    <location>
        <begin position="348"/>
        <end position="370"/>
    </location>
</feature>
<feature type="region of interest" description="Disordered" evidence="7">
    <location>
        <begin position="80"/>
        <end position="99"/>
    </location>
</feature>
<feature type="compositionally biased region" description="Basic and acidic residues" evidence="7">
    <location>
        <begin position="211"/>
        <end position="223"/>
    </location>
</feature>
<dbReference type="Pfam" id="PF08711">
    <property type="entry name" value="Med26"/>
    <property type="match status" value="1"/>
</dbReference>
<evidence type="ECO:0000256" key="1">
    <source>
        <dbReference type="ARBA" id="ARBA00004123"/>
    </source>
</evidence>
<feature type="region of interest" description="Disordered" evidence="7">
    <location>
        <begin position="201"/>
        <end position="237"/>
    </location>
</feature>
<feature type="domain" description="TFIIS N-terminal" evidence="9">
    <location>
        <begin position="261"/>
        <end position="336"/>
    </location>
</feature>
<dbReference type="GO" id="GO:0005634">
    <property type="term" value="C:nucleus"/>
    <property type="evidence" value="ECO:0007669"/>
    <property type="project" value="UniProtKB-SubCell"/>
</dbReference>
<dbReference type="Gene3D" id="1.20.930.10">
    <property type="entry name" value="Conserved domain common to transcription factors TFIIS, elongin A, CRSP70"/>
    <property type="match status" value="1"/>
</dbReference>
<evidence type="ECO:0000256" key="3">
    <source>
        <dbReference type="ARBA" id="ARBA00023242"/>
    </source>
</evidence>
<dbReference type="PROSITE" id="PS51375">
    <property type="entry name" value="PPR"/>
    <property type="match status" value="6"/>
</dbReference>
<feature type="chain" id="PRO_5032995503" description="TFIIS N-terminal domain-containing protein" evidence="8">
    <location>
        <begin position="23"/>
        <end position="1424"/>
    </location>
</feature>
<evidence type="ECO:0000256" key="5">
    <source>
        <dbReference type="PROSITE-ProRule" id="PRU00708"/>
    </source>
</evidence>
<feature type="coiled-coil region" evidence="6">
    <location>
        <begin position="499"/>
        <end position="526"/>
    </location>
</feature>
<evidence type="ECO:0000256" key="6">
    <source>
        <dbReference type="SAM" id="Coils"/>
    </source>
</evidence>
<evidence type="ECO:0000256" key="8">
    <source>
        <dbReference type="SAM" id="SignalP"/>
    </source>
</evidence>
<dbReference type="InterPro" id="IPR046848">
    <property type="entry name" value="E_motif"/>
</dbReference>
<evidence type="ECO:0000256" key="7">
    <source>
        <dbReference type="SAM" id="MobiDB-lite"/>
    </source>
</evidence>
<dbReference type="SUPFAM" id="SSF47676">
    <property type="entry name" value="Conserved domain common to transcription factors TFIIS, elongin A, CRSP70"/>
    <property type="match status" value="1"/>
</dbReference>
<dbReference type="CDD" id="cd00183">
    <property type="entry name" value="TFIIS_I"/>
    <property type="match status" value="1"/>
</dbReference>
<accession>A0A835PGT7</accession>
<feature type="repeat" description="PPR" evidence="5">
    <location>
        <begin position="821"/>
        <end position="855"/>
    </location>
</feature>
<evidence type="ECO:0000256" key="2">
    <source>
        <dbReference type="ARBA" id="ARBA00022737"/>
    </source>
</evidence>
<keyword evidence="2" id="KW-0677">Repeat</keyword>
<sequence>MRRVSLLHSCLLQLIDSVTVRSDIDGRMILLSNGGYHAMRILEIAMAAECATCLRLRCNFGMFLIGGFRIQYVTGGREDQRSKLASDRPNSRDPLEKPASRRRFSNKRSILLIGFLAASRRRLLLFASMAVAADSLDYWRKFFQSADGDIFEVINRAILVAAADCPKDFRSRRDQIAEKLFTCRLSRCFGCNRVELQVPDDGEEVGEEEGGSVKRVAEKDSKVDSSNSDPEDFNRGGVSNYSYDEAEALTEEMDEESQIVGEVMRIKEVLCNHHDESDSFLFESLRRLQLMELSVETLKVTEIGRAVNVLRKHNSKAIRNIVRSLIEGWKKLVDEWVNAAAAIADHSPESVNPSSMVDDEEGLPSPPLDEGALLATQTTNIQLSEFFDEMDDDGNLRTSVDFSKNRDIGRPVLESNNHVKRQELPKRQDICFQQARPNVVPAQVKLQGSANKLTRPSCADSGPGRPPQLPHEQKASIQSRKPTNNLQDKAKHSEEASVRAKLELAKRRLHERYQEAENAKKQRTIQMMELHDLPKQASNYRPPKTKTKNQLRNWANARSYHYYHLMQLFNYKDKLVSHDYYVLRDGNAEQIPDSDVRIPPEVHIARRIPGILLFPTRPRRPPLRYFSVAFNRFMRLRHAVAAAKCFSVSFFSVHDIILRAQSLAQTKQAHGHASASGILSYDLTSSAALIIAYSTFDDPKSSSLFFDHSPLKFRGAFLWNALVRASSRSGLHFNSISVYNSMLQNSISPDDRTFPFALSVCSAAVSKDFCFRYKGRELHGSLLKLGFYSDVFVSNTLLSFYGACMDTRSARMVFDEMPNRDVISWNSMISTLSSNDLCKNSLRCFFEMVRLGLAINSVSLISVLPACGTMQDVNFCEGVHGYALKVGLDADVMVANAFIGAYGKCEELDCSMQVFRSVTDKNDASWNSIIGVLVHSGHHTDAIEMFRDMLSGEVQPNAITVASLLPSFEPSVFRLGREVHAYSVKNGMDCDVFVANSLLDMYAKCGRLRTGSVVFEGITNRNAVSWNAMIANCAQNGDEQQAIRLLGEMQTMGETPNGVTFTNVLPACARMASLMKGKEIHARSIHDGHHLDLFVSNALVDMYVKCGRLNLARNVFNTSERDEVSYNSLILGYSQTMWCLEALLLFQEMRVMGLEHDTVSFMGALSACANIPALKHGKEVHCLLVRKLLHFKFLVSNSILDMYNRCGRIDLGRKVFDEIPSKDVASWNSMIIGYGMQGELETALDLFDSMADDGVARDHVSYVAALSICSHGGMVERGKKYFGLLSENKVKLTQMHCACMVDLLGRAGRVAEAAEFIRKMPFKADSNVWGALLGACRVYGNIEVARWAAEHLFRLKPEHSGYYVLLANMYAEAGRWVEANNVRRLMKSRRVKKNPACSWVDGADHRRAFLMDGADEILPFVAPL</sequence>
<dbReference type="OrthoDB" id="1880841at2759"/>
<dbReference type="InterPro" id="IPR011990">
    <property type="entry name" value="TPR-like_helical_dom_sf"/>
</dbReference>
<dbReference type="SMART" id="SM00509">
    <property type="entry name" value="TFS2N"/>
    <property type="match status" value="1"/>
</dbReference>
<dbReference type="FunFam" id="1.25.40.10:FF:000344">
    <property type="entry name" value="Pentatricopeptide repeat-containing protein"/>
    <property type="match status" value="1"/>
</dbReference>
<dbReference type="NCBIfam" id="TIGR00756">
    <property type="entry name" value="PPR"/>
    <property type="match status" value="3"/>
</dbReference>
<dbReference type="PANTHER" id="PTHR47926">
    <property type="entry name" value="PENTATRICOPEPTIDE REPEAT-CONTAINING PROTEIN"/>
    <property type="match status" value="1"/>
</dbReference>
<organism evidence="10 11">
    <name type="scientific">Vanilla planifolia</name>
    <name type="common">Vanilla</name>
    <dbReference type="NCBI Taxonomy" id="51239"/>
    <lineage>
        <taxon>Eukaryota</taxon>
        <taxon>Viridiplantae</taxon>
        <taxon>Streptophyta</taxon>
        <taxon>Embryophyta</taxon>
        <taxon>Tracheophyta</taxon>
        <taxon>Spermatophyta</taxon>
        <taxon>Magnoliopsida</taxon>
        <taxon>Liliopsida</taxon>
        <taxon>Asparagales</taxon>
        <taxon>Orchidaceae</taxon>
        <taxon>Vanilloideae</taxon>
        <taxon>Vanilleae</taxon>
        <taxon>Vanilla</taxon>
    </lineage>
</organism>
<dbReference type="InterPro" id="IPR035441">
    <property type="entry name" value="TFIIS/LEDGF_dom_sf"/>
</dbReference>
<comment type="subcellular location">
    <subcellularLocation>
        <location evidence="1 4">Nucleus</location>
    </subcellularLocation>
</comment>
<feature type="repeat" description="PPR" evidence="5">
    <location>
        <begin position="1223"/>
        <end position="1257"/>
    </location>
</feature>
<feature type="compositionally biased region" description="Polar residues" evidence="7">
    <location>
        <begin position="475"/>
        <end position="487"/>
    </location>
</feature>
<evidence type="ECO:0000313" key="11">
    <source>
        <dbReference type="Proteomes" id="UP000639772"/>
    </source>
</evidence>
<dbReference type="PROSITE" id="PS51319">
    <property type="entry name" value="TFIIS_N"/>
    <property type="match status" value="1"/>
</dbReference>
<feature type="repeat" description="PPR" evidence="5">
    <location>
        <begin position="1022"/>
        <end position="1056"/>
    </location>
</feature>
<keyword evidence="3 4" id="KW-0539">Nucleus</keyword>
<feature type="compositionally biased region" description="Acidic residues" evidence="7">
    <location>
        <begin position="201"/>
        <end position="210"/>
    </location>
</feature>
<dbReference type="PANTHER" id="PTHR47926:SF427">
    <property type="entry name" value="TETRATRICOPEPTIDE-LIKE HELICAL DOMAIN SUPERFAMILY"/>
    <property type="match status" value="1"/>
</dbReference>
<dbReference type="FunFam" id="1.25.40.10:FF:000090">
    <property type="entry name" value="Pentatricopeptide repeat-containing protein, chloroplastic"/>
    <property type="match status" value="1"/>
</dbReference>
<feature type="region of interest" description="Disordered" evidence="7">
    <location>
        <begin position="448"/>
        <end position="498"/>
    </location>
</feature>
<dbReference type="InterPro" id="IPR017923">
    <property type="entry name" value="TFIIS_N"/>
</dbReference>
<dbReference type="InterPro" id="IPR046960">
    <property type="entry name" value="PPR_At4g14850-like_plant"/>
</dbReference>
<gene>
    <name evidence="10" type="ORF">HPP92_024864</name>
</gene>
<proteinExistence type="predicted"/>
<dbReference type="Proteomes" id="UP000639772">
    <property type="component" value="Unassembled WGS sequence"/>
</dbReference>
<feature type="repeat" description="PPR" evidence="5">
    <location>
        <begin position="715"/>
        <end position="749"/>
    </location>
</feature>
<dbReference type="EMBL" id="JADCNM010000014">
    <property type="protein sequence ID" value="KAG0453560.1"/>
    <property type="molecule type" value="Genomic_DNA"/>
</dbReference>
<comment type="caution">
    <text evidence="10">The sequence shown here is derived from an EMBL/GenBank/DDBJ whole genome shotgun (WGS) entry which is preliminary data.</text>
</comment>
<feature type="repeat" description="PPR" evidence="5">
    <location>
        <begin position="922"/>
        <end position="956"/>
    </location>
</feature>
<evidence type="ECO:0000259" key="9">
    <source>
        <dbReference type="PROSITE" id="PS51319"/>
    </source>
</evidence>
<keyword evidence="6" id="KW-0175">Coiled coil</keyword>
<evidence type="ECO:0000313" key="10">
    <source>
        <dbReference type="EMBL" id="KAG0453560.1"/>
    </source>
</evidence>
<feature type="repeat" description="PPR" evidence="5">
    <location>
        <begin position="1122"/>
        <end position="1156"/>
    </location>
</feature>
<name>A0A835PGT7_VANPL</name>
<reference evidence="10 11" key="1">
    <citation type="journal article" date="2020" name="Nat. Food">
        <title>A phased Vanilla planifolia genome enables genetic improvement of flavour and production.</title>
        <authorList>
            <person name="Hasing T."/>
            <person name="Tang H."/>
            <person name="Brym M."/>
            <person name="Khazi F."/>
            <person name="Huang T."/>
            <person name="Chambers A.H."/>
        </authorList>
    </citation>
    <scope>NUCLEOTIDE SEQUENCE [LARGE SCALE GENOMIC DNA]</scope>
    <source>
        <tissue evidence="10">Leaf</tissue>
    </source>
</reference>
<dbReference type="InterPro" id="IPR002885">
    <property type="entry name" value="PPR_rpt"/>
</dbReference>
<dbReference type="Pfam" id="PF01535">
    <property type="entry name" value="PPR"/>
    <property type="match status" value="4"/>
</dbReference>
<dbReference type="GO" id="GO:0009451">
    <property type="term" value="P:RNA modification"/>
    <property type="evidence" value="ECO:0007669"/>
    <property type="project" value="InterPro"/>
</dbReference>
<feature type="signal peptide" evidence="8">
    <location>
        <begin position="1"/>
        <end position="22"/>
    </location>
</feature>
<feature type="compositionally biased region" description="Basic and acidic residues" evidence="7">
    <location>
        <begin position="488"/>
        <end position="498"/>
    </location>
</feature>
<dbReference type="FunFam" id="1.25.40.10:FF:000361">
    <property type="entry name" value="Pentatricopeptide repeat-containing protein chloroplastic"/>
    <property type="match status" value="1"/>
</dbReference>